<evidence type="ECO:0000313" key="5">
    <source>
        <dbReference type="Proteomes" id="UP000005237"/>
    </source>
</evidence>
<feature type="compositionally biased region" description="Polar residues" evidence="1">
    <location>
        <begin position="349"/>
        <end position="381"/>
    </location>
</feature>
<feature type="region of interest" description="Disordered" evidence="1">
    <location>
        <begin position="349"/>
        <end position="419"/>
    </location>
</feature>
<dbReference type="GO" id="GO:0004252">
    <property type="term" value="F:serine-type endopeptidase activity"/>
    <property type="evidence" value="ECO:0007669"/>
    <property type="project" value="InterPro"/>
</dbReference>
<sequence length="448" mass="49254">MNIFIFFPLLFAVSIDAYQVSKPINQALQEKCGRTYQRKVINGDNAKIGDHPWAASLYLRRDTGGLLIGPSTVFSPSHLFGYNVFRYNKTSNMYQVPSAFTVPNTTCEGDHLVISDGLLDKLDVDFEHQTRMSKTRKFQDTVARIVVVNGCKGVVNNANLMIIELKNGVTFNKYRRPVCVSNDPKNWEAAEEFPVYGMNSSGVLLSANFAPTPCDEAAPLSCAKAVDEQQGLCSGDFGGSATAYFNDRATVLGIFAKGNMDCKIRPETVDNYQFVNVGYFHKEICEITGVCVEPPNVTSLSPEITSSDNLEEVITSTAVGDALYVTPTGNEPVFHVTATDPAPIISEAQNLNNQTSEKTENTTQMDLENDSSSQEKSSGELNSKDSSSDENEDKMVAKPYEPIKQNKEQSSKDNVTLEAYIQKQPNAPCANSNKATGQQIHIHIHLNQ</sequence>
<dbReference type="EnsemblMetazoa" id="CJA06155.1">
    <property type="protein sequence ID" value="CJA06155.1"/>
    <property type="gene ID" value="WBGene00125359"/>
</dbReference>
<feature type="signal peptide" evidence="2">
    <location>
        <begin position="1"/>
        <end position="17"/>
    </location>
</feature>
<name>A0A8R1DLH8_CAEJA</name>
<dbReference type="PROSITE" id="PS50240">
    <property type="entry name" value="TRYPSIN_DOM"/>
    <property type="match status" value="1"/>
</dbReference>
<dbReference type="InterPro" id="IPR001254">
    <property type="entry name" value="Trypsin_dom"/>
</dbReference>
<dbReference type="Proteomes" id="UP000005237">
    <property type="component" value="Unassembled WGS sequence"/>
</dbReference>
<protein>
    <submittedName>
        <fullName evidence="4">Peptidase S1 domain-containing protein</fullName>
    </submittedName>
</protein>
<dbReference type="SMART" id="SM00020">
    <property type="entry name" value="Tryp_SPc"/>
    <property type="match status" value="1"/>
</dbReference>
<proteinExistence type="predicted"/>
<dbReference type="Gene3D" id="2.40.10.10">
    <property type="entry name" value="Trypsin-like serine proteases"/>
    <property type="match status" value="1"/>
</dbReference>
<dbReference type="PANTHER" id="PTHR22596">
    <property type="entry name" value="TRYPSIN-LIKE PROTEASE PROTEIN 6"/>
    <property type="match status" value="1"/>
</dbReference>
<dbReference type="PANTHER" id="PTHR22596:SF3">
    <property type="entry name" value="PEPTIDASE S1 DOMAIN-CONTAINING PROTEIN"/>
    <property type="match status" value="1"/>
</dbReference>
<organism evidence="4 5">
    <name type="scientific">Caenorhabditis japonica</name>
    <dbReference type="NCBI Taxonomy" id="281687"/>
    <lineage>
        <taxon>Eukaryota</taxon>
        <taxon>Metazoa</taxon>
        <taxon>Ecdysozoa</taxon>
        <taxon>Nematoda</taxon>
        <taxon>Chromadorea</taxon>
        <taxon>Rhabditida</taxon>
        <taxon>Rhabditina</taxon>
        <taxon>Rhabditomorpha</taxon>
        <taxon>Rhabditoidea</taxon>
        <taxon>Rhabditidae</taxon>
        <taxon>Peloderinae</taxon>
        <taxon>Caenorhabditis</taxon>
    </lineage>
</organism>
<evidence type="ECO:0000259" key="3">
    <source>
        <dbReference type="PROSITE" id="PS50240"/>
    </source>
</evidence>
<evidence type="ECO:0000256" key="1">
    <source>
        <dbReference type="SAM" id="MobiDB-lite"/>
    </source>
</evidence>
<dbReference type="AlphaFoldDB" id="A0A8R1DLH8"/>
<dbReference type="InterPro" id="IPR005514">
    <property type="entry name" value="DUF316"/>
</dbReference>
<evidence type="ECO:0000313" key="4">
    <source>
        <dbReference type="EnsemblMetazoa" id="CJA06155.1"/>
    </source>
</evidence>
<keyword evidence="2" id="KW-0732">Signal</keyword>
<dbReference type="InterPro" id="IPR043504">
    <property type="entry name" value="Peptidase_S1_PA_chymotrypsin"/>
</dbReference>
<reference evidence="4" key="2">
    <citation type="submission" date="2022-06" db="UniProtKB">
        <authorList>
            <consortium name="EnsemblMetazoa"/>
        </authorList>
    </citation>
    <scope>IDENTIFICATION</scope>
    <source>
        <strain evidence="4">DF5081</strain>
    </source>
</reference>
<dbReference type="InterPro" id="IPR009003">
    <property type="entry name" value="Peptidase_S1_PA"/>
</dbReference>
<reference evidence="5" key="1">
    <citation type="submission" date="2010-08" db="EMBL/GenBank/DDBJ databases">
        <authorList>
            <consortium name="Caenorhabditis japonica Sequencing Consortium"/>
            <person name="Wilson R.K."/>
        </authorList>
    </citation>
    <scope>NUCLEOTIDE SEQUENCE [LARGE SCALE GENOMIC DNA]</scope>
    <source>
        <strain evidence="5">DF5081</strain>
    </source>
</reference>
<accession>A0A8R1DLH8</accession>
<dbReference type="GO" id="GO:0006508">
    <property type="term" value="P:proteolysis"/>
    <property type="evidence" value="ECO:0007669"/>
    <property type="project" value="InterPro"/>
</dbReference>
<keyword evidence="5" id="KW-1185">Reference proteome</keyword>
<feature type="chain" id="PRO_5035902887" evidence="2">
    <location>
        <begin position="18"/>
        <end position="448"/>
    </location>
</feature>
<dbReference type="Pfam" id="PF03761">
    <property type="entry name" value="DUF316"/>
    <property type="match status" value="1"/>
</dbReference>
<evidence type="ECO:0000256" key="2">
    <source>
        <dbReference type="SAM" id="SignalP"/>
    </source>
</evidence>
<feature type="domain" description="Peptidase S1" evidence="3">
    <location>
        <begin position="40"/>
        <end position="289"/>
    </location>
</feature>
<dbReference type="SUPFAM" id="SSF50494">
    <property type="entry name" value="Trypsin-like serine proteases"/>
    <property type="match status" value="1"/>
</dbReference>